<protein>
    <recommendedName>
        <fullName evidence="3 8">Carbonic anhydrase</fullName>
        <ecNumber evidence="3 8">4.2.1.1</ecNumber>
    </recommendedName>
</protein>
<dbReference type="EC" id="4.2.1.1" evidence="3 8"/>
<comment type="function">
    <text evidence="8">Reversible hydration of carbon dioxide.</text>
</comment>
<evidence type="ECO:0000256" key="4">
    <source>
        <dbReference type="ARBA" id="ARBA00022723"/>
    </source>
</evidence>
<name>A0A9W9ZU83_9CNID</name>
<dbReference type="EMBL" id="MU825873">
    <property type="protein sequence ID" value="KAJ7387921.1"/>
    <property type="molecule type" value="Genomic_DNA"/>
</dbReference>
<organism evidence="10 11">
    <name type="scientific">Desmophyllum pertusum</name>
    <dbReference type="NCBI Taxonomy" id="174260"/>
    <lineage>
        <taxon>Eukaryota</taxon>
        <taxon>Metazoa</taxon>
        <taxon>Cnidaria</taxon>
        <taxon>Anthozoa</taxon>
        <taxon>Hexacorallia</taxon>
        <taxon>Scleractinia</taxon>
        <taxon>Caryophylliina</taxon>
        <taxon>Caryophylliidae</taxon>
        <taxon>Desmophyllum</taxon>
    </lineage>
</organism>
<evidence type="ECO:0000256" key="1">
    <source>
        <dbReference type="ARBA" id="ARBA00001947"/>
    </source>
</evidence>
<proteinExistence type="inferred from homology"/>
<dbReference type="AlphaFoldDB" id="A0A9W9ZU83"/>
<comment type="cofactor">
    <cofactor evidence="1 8">
        <name>Zn(2+)</name>
        <dbReference type="ChEBI" id="CHEBI:29105"/>
    </cofactor>
</comment>
<dbReference type="OrthoDB" id="429145at2759"/>
<dbReference type="PROSITE" id="PS00162">
    <property type="entry name" value="ALPHA_CA_1"/>
    <property type="match status" value="1"/>
</dbReference>
<evidence type="ECO:0000256" key="8">
    <source>
        <dbReference type="RuleBase" id="RU367011"/>
    </source>
</evidence>
<evidence type="ECO:0000256" key="7">
    <source>
        <dbReference type="ARBA" id="ARBA00048348"/>
    </source>
</evidence>
<dbReference type="CDD" id="cd00326">
    <property type="entry name" value="alpha_CA"/>
    <property type="match status" value="1"/>
</dbReference>
<comment type="similarity">
    <text evidence="2 8">Belongs to the alpha-carbonic anhydrase family.</text>
</comment>
<comment type="caution">
    <text evidence="10">The sequence shown here is derived from an EMBL/GenBank/DDBJ whole genome shotgun (WGS) entry which is preliminary data.</text>
</comment>
<dbReference type="PANTHER" id="PTHR18952">
    <property type="entry name" value="CARBONIC ANHYDRASE"/>
    <property type="match status" value="1"/>
</dbReference>
<dbReference type="Proteomes" id="UP001163046">
    <property type="component" value="Unassembled WGS sequence"/>
</dbReference>
<accession>A0A9W9ZU83</accession>
<keyword evidence="4 8" id="KW-0479">Metal-binding</keyword>
<sequence>MAPWGYSKENGPATWHKDCPIANTGVRQSPIDLITTGQTCAKYDSNLKPVIVSYPAFSEATFLNNGHSVQFQPSAGNLSELSGGPLTKKYKFEQFHFHWGNNDSEGSEHRVNGKMYPAELHLVHWNSESPNFSSFQEAVGSNDPHALCVLGFFLKVGAENASLKPITDLLSKVKNAGSSVSFPGKFDLKAVLPETLTDYYTYDGSLTTPPLAECVKWIVFKEPIEVSTAQMEAFRAVDDGHGKPITGNYRPPCPLHTRTVAASFK</sequence>
<dbReference type="InterPro" id="IPR018338">
    <property type="entry name" value="Carbonic_anhydrase_a-class_CS"/>
</dbReference>
<dbReference type="PANTHER" id="PTHR18952:SF141">
    <property type="entry name" value="CARBONIC ANHYDRASE"/>
    <property type="match status" value="1"/>
</dbReference>
<keyword evidence="6 8" id="KW-0456">Lyase</keyword>
<dbReference type="Gene3D" id="3.10.200.10">
    <property type="entry name" value="Alpha carbonic anhydrase"/>
    <property type="match status" value="1"/>
</dbReference>
<dbReference type="InterPro" id="IPR023561">
    <property type="entry name" value="Carbonic_anhydrase_a-class"/>
</dbReference>
<dbReference type="SMART" id="SM01057">
    <property type="entry name" value="Carb_anhydrase"/>
    <property type="match status" value="1"/>
</dbReference>
<dbReference type="SUPFAM" id="SSF51069">
    <property type="entry name" value="Carbonic anhydrase"/>
    <property type="match status" value="1"/>
</dbReference>
<evidence type="ECO:0000259" key="9">
    <source>
        <dbReference type="PROSITE" id="PS51144"/>
    </source>
</evidence>
<gene>
    <name evidence="10" type="primary">CA2_1</name>
    <name evidence="10" type="ORF">OS493_001273</name>
</gene>
<evidence type="ECO:0000256" key="5">
    <source>
        <dbReference type="ARBA" id="ARBA00022833"/>
    </source>
</evidence>
<keyword evidence="5 8" id="KW-0862">Zinc</keyword>
<reference evidence="10" key="1">
    <citation type="submission" date="2023-01" db="EMBL/GenBank/DDBJ databases">
        <title>Genome assembly of the deep-sea coral Lophelia pertusa.</title>
        <authorList>
            <person name="Herrera S."/>
            <person name="Cordes E."/>
        </authorList>
    </citation>
    <scope>NUCLEOTIDE SEQUENCE</scope>
    <source>
        <strain evidence="10">USNM1676648</strain>
        <tissue evidence="10">Polyp</tissue>
    </source>
</reference>
<dbReference type="Pfam" id="PF00194">
    <property type="entry name" value="Carb_anhydrase"/>
    <property type="match status" value="1"/>
</dbReference>
<dbReference type="InterPro" id="IPR036398">
    <property type="entry name" value="CA_dom_sf"/>
</dbReference>
<evidence type="ECO:0000256" key="6">
    <source>
        <dbReference type="ARBA" id="ARBA00023239"/>
    </source>
</evidence>
<dbReference type="GO" id="GO:0004089">
    <property type="term" value="F:carbonate dehydratase activity"/>
    <property type="evidence" value="ECO:0007669"/>
    <property type="project" value="UniProtKB-UniRule"/>
</dbReference>
<evidence type="ECO:0000256" key="3">
    <source>
        <dbReference type="ARBA" id="ARBA00012925"/>
    </source>
</evidence>
<feature type="domain" description="Alpha-carbonic anhydrase" evidence="9">
    <location>
        <begin position="2"/>
        <end position="264"/>
    </location>
</feature>
<evidence type="ECO:0000313" key="11">
    <source>
        <dbReference type="Proteomes" id="UP001163046"/>
    </source>
</evidence>
<dbReference type="InterPro" id="IPR001148">
    <property type="entry name" value="CA_dom"/>
</dbReference>
<dbReference type="GO" id="GO:0008270">
    <property type="term" value="F:zinc ion binding"/>
    <property type="evidence" value="ECO:0007669"/>
    <property type="project" value="UniProtKB-UniRule"/>
</dbReference>
<keyword evidence="11" id="KW-1185">Reference proteome</keyword>
<dbReference type="PROSITE" id="PS51144">
    <property type="entry name" value="ALPHA_CA_2"/>
    <property type="match status" value="1"/>
</dbReference>
<dbReference type="GO" id="GO:0005737">
    <property type="term" value="C:cytoplasm"/>
    <property type="evidence" value="ECO:0007669"/>
    <property type="project" value="TreeGrafter"/>
</dbReference>
<evidence type="ECO:0000256" key="2">
    <source>
        <dbReference type="ARBA" id="ARBA00010718"/>
    </source>
</evidence>
<evidence type="ECO:0000313" key="10">
    <source>
        <dbReference type="EMBL" id="KAJ7387921.1"/>
    </source>
</evidence>
<comment type="catalytic activity">
    <reaction evidence="7 8">
        <text>hydrogencarbonate + H(+) = CO2 + H2O</text>
        <dbReference type="Rhea" id="RHEA:10748"/>
        <dbReference type="ChEBI" id="CHEBI:15377"/>
        <dbReference type="ChEBI" id="CHEBI:15378"/>
        <dbReference type="ChEBI" id="CHEBI:16526"/>
        <dbReference type="ChEBI" id="CHEBI:17544"/>
        <dbReference type="EC" id="4.2.1.1"/>
    </reaction>
</comment>